<evidence type="ECO:0000256" key="1">
    <source>
        <dbReference type="ARBA" id="ARBA00009684"/>
    </source>
</evidence>
<dbReference type="HAMAP" id="MF_00061">
    <property type="entry name" value="IspE"/>
    <property type="match status" value="1"/>
</dbReference>
<dbReference type="NCBIfam" id="TIGR00154">
    <property type="entry name" value="ispE"/>
    <property type="match status" value="1"/>
</dbReference>
<evidence type="ECO:0000256" key="10">
    <source>
        <dbReference type="HAMAP-Rule" id="MF_00061"/>
    </source>
</evidence>
<dbReference type="Pfam" id="PF08544">
    <property type="entry name" value="GHMP_kinases_C"/>
    <property type="match status" value="1"/>
</dbReference>
<comment type="similarity">
    <text evidence="1 10">Belongs to the GHMP kinase family. IspE subfamily.</text>
</comment>
<dbReference type="GO" id="GO:0016114">
    <property type="term" value="P:terpenoid biosynthetic process"/>
    <property type="evidence" value="ECO:0007669"/>
    <property type="project" value="UniProtKB-UniRule"/>
</dbReference>
<dbReference type="InterPro" id="IPR036554">
    <property type="entry name" value="GHMP_kinase_C_sf"/>
</dbReference>
<dbReference type="PANTHER" id="PTHR43527:SF2">
    <property type="entry name" value="4-DIPHOSPHOCYTIDYL-2-C-METHYL-D-ERYTHRITOL KINASE, CHLOROPLASTIC"/>
    <property type="match status" value="1"/>
</dbReference>
<dbReference type="InterPro" id="IPR006204">
    <property type="entry name" value="GHMP_kinase_N_dom"/>
</dbReference>
<reference evidence="13 14" key="1">
    <citation type="submission" date="2020-07" db="EMBL/GenBank/DDBJ databases">
        <authorList>
            <person name="Li M."/>
        </authorList>
    </citation>
    <scope>NUCLEOTIDE SEQUENCE [LARGE SCALE GENOMIC DNA]</scope>
    <source>
        <strain evidence="13 14">DSM 23284</strain>
    </source>
</reference>
<dbReference type="EMBL" id="JACEON010000002">
    <property type="protein sequence ID" value="MBA4610539.1"/>
    <property type="molecule type" value="Genomic_DNA"/>
</dbReference>
<dbReference type="Gene3D" id="3.30.230.10">
    <property type="match status" value="1"/>
</dbReference>
<keyword evidence="8 10" id="KW-0414">Isoprene biosynthesis</keyword>
<evidence type="ECO:0000256" key="9">
    <source>
        <dbReference type="ARBA" id="ARBA00032554"/>
    </source>
</evidence>
<keyword evidence="5 10" id="KW-0547">Nucleotide-binding</keyword>
<evidence type="ECO:0000256" key="7">
    <source>
        <dbReference type="ARBA" id="ARBA00022840"/>
    </source>
</evidence>
<comment type="pathway">
    <text evidence="10">Isoprenoid biosynthesis; isopentenyl diphosphate biosynthesis via DXP pathway; isopentenyl diphosphate from 1-deoxy-D-xylulose 5-phosphate: step 3/6.</text>
</comment>
<evidence type="ECO:0000313" key="14">
    <source>
        <dbReference type="Proteomes" id="UP000559404"/>
    </source>
</evidence>
<organism evidence="13 14">
    <name type="scientific">Stappia taiwanensis</name>
    <dbReference type="NCBI Taxonomy" id="992267"/>
    <lineage>
        <taxon>Bacteria</taxon>
        <taxon>Pseudomonadati</taxon>
        <taxon>Pseudomonadota</taxon>
        <taxon>Alphaproteobacteria</taxon>
        <taxon>Hyphomicrobiales</taxon>
        <taxon>Stappiaceae</taxon>
        <taxon>Stappia</taxon>
    </lineage>
</organism>
<sequence>MAPSSAERRRLAPAKVNYALHVTGRRADGYHLIDSLVGFPAIGDTVTARPATEGLDLVVTGPFAETLAEAGNMAENLVLQAARALAHHAGIAPQGLHLTLEKSLPIAAGIGGGSSDATATLKLLRDLWAPALADAELARIGLALGADLPMCLNGRPARITGIGETVTTIPPLPDHTLLLVNPGTCVATPTIFKALTQRDNPPLPDLPRGGFDSLEEFVDWLGETRNDLEPPAIDTAPVIGEVLAALRQHQPIRLARMSGSGATCFAIVDNPVEAGEIATRLAAQHPTWWIRSAPATSSQGTADGT</sequence>
<dbReference type="AlphaFoldDB" id="A0A838XGL8"/>
<evidence type="ECO:0000256" key="5">
    <source>
        <dbReference type="ARBA" id="ARBA00022741"/>
    </source>
</evidence>
<dbReference type="Pfam" id="PF00288">
    <property type="entry name" value="GHMP_kinases_N"/>
    <property type="match status" value="1"/>
</dbReference>
<proteinExistence type="inferred from homology"/>
<evidence type="ECO:0000259" key="11">
    <source>
        <dbReference type="Pfam" id="PF00288"/>
    </source>
</evidence>
<dbReference type="InterPro" id="IPR013750">
    <property type="entry name" value="GHMP_kinase_C_dom"/>
</dbReference>
<feature type="active site" evidence="10">
    <location>
        <position position="15"/>
    </location>
</feature>
<comment type="function">
    <text evidence="10">Catalyzes the phosphorylation of the position 2 hydroxy group of 4-diphosphocytidyl-2C-methyl-D-erythritol.</text>
</comment>
<dbReference type="InterPro" id="IPR020568">
    <property type="entry name" value="Ribosomal_Su5_D2-typ_SF"/>
</dbReference>
<dbReference type="NCBIfam" id="NF011202">
    <property type="entry name" value="PRK14608.1"/>
    <property type="match status" value="1"/>
</dbReference>
<comment type="catalytic activity">
    <reaction evidence="10">
        <text>4-CDP-2-C-methyl-D-erythritol + ATP = 4-CDP-2-C-methyl-D-erythritol 2-phosphate + ADP + H(+)</text>
        <dbReference type="Rhea" id="RHEA:18437"/>
        <dbReference type="ChEBI" id="CHEBI:15378"/>
        <dbReference type="ChEBI" id="CHEBI:30616"/>
        <dbReference type="ChEBI" id="CHEBI:57823"/>
        <dbReference type="ChEBI" id="CHEBI:57919"/>
        <dbReference type="ChEBI" id="CHEBI:456216"/>
        <dbReference type="EC" id="2.7.1.148"/>
    </reaction>
</comment>
<feature type="domain" description="GHMP kinase N-terminal" evidence="11">
    <location>
        <begin position="76"/>
        <end position="154"/>
    </location>
</feature>
<dbReference type="SUPFAM" id="SSF54211">
    <property type="entry name" value="Ribosomal protein S5 domain 2-like"/>
    <property type="match status" value="1"/>
</dbReference>
<comment type="caution">
    <text evidence="13">The sequence shown here is derived from an EMBL/GenBank/DDBJ whole genome shotgun (WGS) entry which is preliminary data.</text>
</comment>
<feature type="active site" evidence="10">
    <location>
        <position position="147"/>
    </location>
</feature>
<evidence type="ECO:0000256" key="3">
    <source>
        <dbReference type="ARBA" id="ARBA00017473"/>
    </source>
</evidence>
<gene>
    <name evidence="10" type="primary">ispE</name>
    <name evidence="13" type="ORF">H1W37_02640</name>
</gene>
<evidence type="ECO:0000256" key="6">
    <source>
        <dbReference type="ARBA" id="ARBA00022777"/>
    </source>
</evidence>
<evidence type="ECO:0000256" key="2">
    <source>
        <dbReference type="ARBA" id="ARBA00012052"/>
    </source>
</evidence>
<dbReference type="Gene3D" id="3.30.70.890">
    <property type="entry name" value="GHMP kinase, C-terminal domain"/>
    <property type="match status" value="1"/>
</dbReference>
<feature type="domain" description="GHMP kinase C-terminal" evidence="12">
    <location>
        <begin position="204"/>
        <end position="284"/>
    </location>
</feature>
<reference evidence="13 14" key="2">
    <citation type="submission" date="2020-08" db="EMBL/GenBank/DDBJ databases">
        <title>Stappia taiwanensis sp. nov., isolated from a coastal thermal spring.</title>
        <authorList>
            <person name="Kampfer P."/>
        </authorList>
    </citation>
    <scope>NUCLEOTIDE SEQUENCE [LARGE SCALE GENOMIC DNA]</scope>
    <source>
        <strain evidence="13 14">DSM 23284</strain>
    </source>
</reference>
<dbReference type="SUPFAM" id="SSF55060">
    <property type="entry name" value="GHMP Kinase, C-terminal domain"/>
    <property type="match status" value="1"/>
</dbReference>
<keyword evidence="7 10" id="KW-0067">ATP-binding</keyword>
<accession>A0A838XGL8</accession>
<keyword evidence="14" id="KW-1185">Reference proteome</keyword>
<feature type="binding site" evidence="10">
    <location>
        <begin position="105"/>
        <end position="115"/>
    </location>
    <ligand>
        <name>ATP</name>
        <dbReference type="ChEBI" id="CHEBI:30616"/>
    </ligand>
</feature>
<keyword evidence="6 10" id="KW-0418">Kinase</keyword>
<dbReference type="EC" id="2.7.1.148" evidence="2 10"/>
<dbReference type="PIRSF" id="PIRSF010376">
    <property type="entry name" value="IspE"/>
    <property type="match status" value="1"/>
</dbReference>
<dbReference type="GO" id="GO:0050515">
    <property type="term" value="F:4-(cytidine 5'-diphospho)-2-C-methyl-D-erythritol kinase activity"/>
    <property type="evidence" value="ECO:0007669"/>
    <property type="project" value="UniProtKB-UniRule"/>
</dbReference>
<dbReference type="GO" id="GO:0019288">
    <property type="term" value="P:isopentenyl diphosphate biosynthetic process, methylerythritol 4-phosphate pathway"/>
    <property type="evidence" value="ECO:0007669"/>
    <property type="project" value="UniProtKB-UniRule"/>
</dbReference>
<dbReference type="RefSeq" id="WP_181758736.1">
    <property type="nucleotide sequence ID" value="NZ_BMCR01000002.1"/>
</dbReference>
<dbReference type="Proteomes" id="UP000559404">
    <property type="component" value="Unassembled WGS sequence"/>
</dbReference>
<name>A0A838XGL8_9HYPH</name>
<dbReference type="GO" id="GO:0005524">
    <property type="term" value="F:ATP binding"/>
    <property type="evidence" value="ECO:0007669"/>
    <property type="project" value="UniProtKB-UniRule"/>
</dbReference>
<evidence type="ECO:0000256" key="8">
    <source>
        <dbReference type="ARBA" id="ARBA00023229"/>
    </source>
</evidence>
<evidence type="ECO:0000313" key="13">
    <source>
        <dbReference type="EMBL" id="MBA4610539.1"/>
    </source>
</evidence>
<dbReference type="InterPro" id="IPR004424">
    <property type="entry name" value="IspE"/>
</dbReference>
<keyword evidence="4 10" id="KW-0808">Transferase</keyword>
<evidence type="ECO:0000259" key="12">
    <source>
        <dbReference type="Pfam" id="PF08544"/>
    </source>
</evidence>
<dbReference type="InterPro" id="IPR014721">
    <property type="entry name" value="Ribsml_uS5_D2-typ_fold_subgr"/>
</dbReference>
<protein>
    <recommendedName>
        <fullName evidence="3 10">4-diphosphocytidyl-2-C-methyl-D-erythritol kinase</fullName>
        <shortName evidence="10">CMK</shortName>
        <ecNumber evidence="2 10">2.7.1.148</ecNumber>
    </recommendedName>
    <alternativeName>
        <fullName evidence="9 10">4-(cytidine-5'-diphospho)-2-C-methyl-D-erythritol kinase</fullName>
    </alternativeName>
</protein>
<dbReference type="PANTHER" id="PTHR43527">
    <property type="entry name" value="4-DIPHOSPHOCYTIDYL-2-C-METHYL-D-ERYTHRITOL KINASE, CHLOROPLASTIC"/>
    <property type="match status" value="1"/>
</dbReference>
<dbReference type="UniPathway" id="UPA00056">
    <property type="reaction ID" value="UER00094"/>
</dbReference>
<evidence type="ECO:0000256" key="4">
    <source>
        <dbReference type="ARBA" id="ARBA00022679"/>
    </source>
</evidence>